<name>A0ABM6I0L6_9HYPH</name>
<protein>
    <recommendedName>
        <fullName evidence="2">Transposase IS4-like domain-containing protein</fullName>
    </recommendedName>
</protein>
<evidence type="ECO:0000259" key="2">
    <source>
        <dbReference type="Pfam" id="PF01609"/>
    </source>
</evidence>
<evidence type="ECO:0000313" key="3">
    <source>
        <dbReference type="EMBL" id="AQQ03876.1"/>
    </source>
</evidence>
<organism evidence="3 4">
    <name type="scientific">Roseibium algicola</name>
    <dbReference type="NCBI Taxonomy" id="2857014"/>
    <lineage>
        <taxon>Bacteria</taxon>
        <taxon>Pseudomonadati</taxon>
        <taxon>Pseudomonadota</taxon>
        <taxon>Alphaproteobacteria</taxon>
        <taxon>Hyphomicrobiales</taxon>
        <taxon>Stappiaceae</taxon>
        <taxon>Roseibium</taxon>
    </lineage>
</organism>
<evidence type="ECO:0000313" key="4">
    <source>
        <dbReference type="Proteomes" id="UP000188174"/>
    </source>
</evidence>
<dbReference type="InterPro" id="IPR002559">
    <property type="entry name" value="Transposase_11"/>
</dbReference>
<dbReference type="Proteomes" id="UP000188174">
    <property type="component" value="Chromosome"/>
</dbReference>
<proteinExistence type="predicted"/>
<gene>
    <name evidence="3" type="ORF">B0E33_09980</name>
</gene>
<accession>A0ABM6I0L6</accession>
<dbReference type="Pfam" id="PF01609">
    <property type="entry name" value="DDE_Tnp_1"/>
    <property type="match status" value="1"/>
</dbReference>
<feature type="region of interest" description="Disordered" evidence="1">
    <location>
        <begin position="1"/>
        <end position="25"/>
    </location>
</feature>
<reference evidence="3 4" key="1">
    <citation type="submission" date="2017-02" db="EMBL/GenBank/DDBJ databases">
        <authorList>
            <person name="Jeong S."/>
        </authorList>
    </citation>
    <scope>NUCLEOTIDE SEQUENCE [LARGE SCALE GENOMIC DNA]</scope>
    <source>
        <strain evidence="3 4">RMAR6-6</strain>
    </source>
</reference>
<evidence type="ECO:0000256" key="1">
    <source>
        <dbReference type="SAM" id="MobiDB-lite"/>
    </source>
</evidence>
<keyword evidence="4" id="KW-1185">Reference proteome</keyword>
<feature type="compositionally biased region" description="Low complexity" evidence="1">
    <location>
        <begin position="1"/>
        <end position="13"/>
    </location>
</feature>
<feature type="domain" description="Transposase IS4-like" evidence="2">
    <location>
        <begin position="15"/>
        <end position="139"/>
    </location>
</feature>
<sequence>MVAKGGSAHAPGRARGGPGTNIHALSDNRERPIAFHLTGANVSDFTEAEALLPLAPANGVLHGDKGYVSGRIHRIVEERGSLRNIPPRKTHNWKNCFLPYPYQSRAVIGRMLGRLKEFRRIATCHDRNARNFLWSLCLAATVCYWL</sequence>
<dbReference type="EMBL" id="CP019630">
    <property type="protein sequence ID" value="AQQ03876.1"/>
    <property type="molecule type" value="Genomic_DNA"/>
</dbReference>